<keyword evidence="1" id="KW-0472">Membrane</keyword>
<keyword evidence="1" id="KW-1133">Transmembrane helix</keyword>
<dbReference type="EMBL" id="CAJNOH010005938">
    <property type="protein sequence ID" value="CAF1415320.1"/>
    <property type="molecule type" value="Genomic_DNA"/>
</dbReference>
<feature type="transmembrane region" description="Helical" evidence="1">
    <location>
        <begin position="1174"/>
        <end position="1196"/>
    </location>
</feature>
<feature type="transmembrane region" description="Helical" evidence="1">
    <location>
        <begin position="39"/>
        <end position="57"/>
    </location>
</feature>
<sequence length="1231" mass="141663">MTDLDRWMKTQLVELNIFESEASRTSAFHLRTAIITTRVYLLMLVLAITILITFTLLKNQTETVSVLNPAEVIYDDLYKKYPTTIQCPCKHISMHYQSFISISVRYHPICSSLFISDRWINILFNTNISFFYPIDFRSSATGQFQLLASLCSLALTSVSDAIDDFLSANFLTPDVFSRLQFDEQIRAQSSFVQISTANVFQNLLRLLRSTTYSNRLQTALQTSRSYLFELNVNNTASVYSWGPTFLDIRRKYCYCNLGATCFLPSTFYLPTAYAVPNYGVYRGTIRPMANVTGFVAGCYPIESVLRSTLECFFDSSCLNTVLQFFSLSINSTFHSLNHNQTRFHPQDPIERLVNESFIEDWTTIRSFSSYYAQCEPISCTYTFTRHNDVLYVITKLLGLYGGLAIALRLLVSHTIAWWRTRTNRLRRPTNVNTTSNVEQQIVTIKNPSKIVYENLFKKYPLTLKCPCNQIVIPYGSFISFSPEYHPVCSSLFISDEWIISTRGRTSIDIYPTVKFEESGPYFFNTLAALCSLTQSTLSNAWQIFNRSSLITVQALSYEELIDRSNATLQQFIRNTLAEFKRIRRLISTHSHSMFLADYNTKFSTSHVNNNDTFIEFSSLPMIIENCSCAINNECKKSIGLYSYYDEQLIFEIPNLFISCSIIQGVLESSLECFFSQSCLDIVQWYIISTESIEIPILNASNTRFLPETPIGVLLDSLMIEQWGHHIQYDQYFNQCATKLCSYTFISHPNPLYVITILVSLFGGLSIAWRIILPIIVGIIRNRMRSKISPATSTQTNHPLRLIDHIQCVWESLKNKLLKFNVFGNEATWNNEYHIRTEILDTRIYILCLGISIIILIIYTSLITQTQSIIINNPSLIQFEHLQKNSKYSSTLNCPCQNISIEYKSFIKIKMDYHPFCSSDFILNSSIWLNQIYFSQATLIYSYIDYRLFIVSQFQWLISLCTLANETLSDELIRFYSNTFISKHLQSRENFEQQVNVTIVQFRISTPRTFLRILDTIRSIAQGNSIVSSTMSNWYFFALNRNVEGDSLWSQSRFYGENNNCSCATNAMCTSQATINGSIVPGFRVGCYALEALLQSTLECLYNITCINVLKNMYYFSNITFRSLSPLVSSSNVTVQTLINELMIVQWETNVNYDQYYLSCAPLQCNYSIHERVSLMYIVTTIIGLFGGLTVVLKIFVPISAKIVRKIRIYHRQQRTVMTITTVEEQQQNNNN</sequence>
<comment type="caution">
    <text evidence="2">The sequence shown here is derived from an EMBL/GenBank/DDBJ whole genome shotgun (WGS) entry which is preliminary data.</text>
</comment>
<dbReference type="Proteomes" id="UP000663870">
    <property type="component" value="Unassembled WGS sequence"/>
</dbReference>
<gene>
    <name evidence="3" type="ORF">JXQ802_LOCUS51503</name>
    <name evidence="2" type="ORF">PYM288_LOCUS35259</name>
</gene>
<evidence type="ECO:0000313" key="3">
    <source>
        <dbReference type="EMBL" id="CAF1628674.1"/>
    </source>
</evidence>
<dbReference type="AlphaFoldDB" id="A0A815MED1"/>
<protein>
    <submittedName>
        <fullName evidence="2">Uncharacterized protein</fullName>
    </submittedName>
</protein>
<feature type="transmembrane region" description="Helical" evidence="1">
    <location>
        <begin position="843"/>
        <end position="861"/>
    </location>
</feature>
<name>A0A815MED1_9BILA</name>
<evidence type="ECO:0000256" key="1">
    <source>
        <dbReference type="SAM" id="Phobius"/>
    </source>
</evidence>
<accession>A0A815MED1</accession>
<reference evidence="2" key="1">
    <citation type="submission" date="2021-02" db="EMBL/GenBank/DDBJ databases">
        <authorList>
            <person name="Nowell W R."/>
        </authorList>
    </citation>
    <scope>NUCLEOTIDE SEQUENCE</scope>
</reference>
<proteinExistence type="predicted"/>
<evidence type="ECO:0000313" key="4">
    <source>
        <dbReference type="Proteomes" id="UP000663854"/>
    </source>
</evidence>
<dbReference type="Proteomes" id="UP000663854">
    <property type="component" value="Unassembled WGS sequence"/>
</dbReference>
<feature type="transmembrane region" description="Helical" evidence="1">
    <location>
        <begin position="751"/>
        <end position="779"/>
    </location>
</feature>
<evidence type="ECO:0000313" key="5">
    <source>
        <dbReference type="Proteomes" id="UP000663870"/>
    </source>
</evidence>
<dbReference type="EMBL" id="CAJNOL010007472">
    <property type="protein sequence ID" value="CAF1628674.1"/>
    <property type="molecule type" value="Genomic_DNA"/>
</dbReference>
<keyword evidence="5" id="KW-1185">Reference proteome</keyword>
<organism evidence="2 4">
    <name type="scientific">Rotaria sordida</name>
    <dbReference type="NCBI Taxonomy" id="392033"/>
    <lineage>
        <taxon>Eukaryota</taxon>
        <taxon>Metazoa</taxon>
        <taxon>Spiralia</taxon>
        <taxon>Gnathifera</taxon>
        <taxon>Rotifera</taxon>
        <taxon>Eurotatoria</taxon>
        <taxon>Bdelloidea</taxon>
        <taxon>Philodinida</taxon>
        <taxon>Philodinidae</taxon>
        <taxon>Rotaria</taxon>
    </lineage>
</organism>
<evidence type="ECO:0000313" key="2">
    <source>
        <dbReference type="EMBL" id="CAF1415320.1"/>
    </source>
</evidence>
<keyword evidence="1" id="KW-0812">Transmembrane</keyword>